<reference evidence="2 3" key="1">
    <citation type="submission" date="2016-10" db="EMBL/GenBank/DDBJ databases">
        <authorList>
            <person name="Varghese N."/>
            <person name="Submissions S."/>
        </authorList>
    </citation>
    <scope>NUCLEOTIDE SEQUENCE [LARGE SCALE GENOMIC DNA]</scope>
    <source>
        <strain evidence="2 3">WC1T17</strain>
    </source>
</reference>
<evidence type="ECO:0000256" key="1">
    <source>
        <dbReference type="SAM" id="MobiDB-lite"/>
    </source>
</evidence>
<feature type="region of interest" description="Disordered" evidence="1">
    <location>
        <begin position="1"/>
        <end position="23"/>
    </location>
</feature>
<dbReference type="EMBL" id="FOCC01000006">
    <property type="protein sequence ID" value="SEM64516.1"/>
    <property type="molecule type" value="Genomic_DNA"/>
</dbReference>
<comment type="caution">
    <text evidence="2">The sequence shown here is derived from an EMBL/GenBank/DDBJ whole genome shotgun (WGS) entry which is preliminary data.</text>
</comment>
<sequence>MDDATVTDETVADVKATATAPEQKKVDADEIVKKLQKRIGLEQSKKNSYKYDPLKLEGR</sequence>
<gene>
    <name evidence="2" type="ORF">SAMN05216431_1062</name>
</gene>
<dbReference type="Proteomes" id="UP000182089">
    <property type="component" value="Unassembled WGS sequence"/>
</dbReference>
<protein>
    <submittedName>
        <fullName evidence="2">Uncharacterized protein</fullName>
    </submittedName>
</protein>
<organism evidence="2 3">
    <name type="scientific">Ligilactobacillus ruminis</name>
    <dbReference type="NCBI Taxonomy" id="1623"/>
    <lineage>
        <taxon>Bacteria</taxon>
        <taxon>Bacillati</taxon>
        <taxon>Bacillota</taxon>
        <taxon>Bacilli</taxon>
        <taxon>Lactobacillales</taxon>
        <taxon>Lactobacillaceae</taxon>
        <taxon>Ligilactobacillus</taxon>
    </lineage>
</organism>
<evidence type="ECO:0000313" key="2">
    <source>
        <dbReference type="EMBL" id="SEM64516.1"/>
    </source>
</evidence>
<name>A0ABY1ABC9_9LACO</name>
<feature type="compositionally biased region" description="Low complexity" evidence="1">
    <location>
        <begin position="7"/>
        <end position="20"/>
    </location>
</feature>
<evidence type="ECO:0000313" key="3">
    <source>
        <dbReference type="Proteomes" id="UP000182089"/>
    </source>
</evidence>
<proteinExistence type="predicted"/>
<accession>A0ABY1ABC9</accession>